<evidence type="ECO:0000256" key="4">
    <source>
        <dbReference type="RuleBase" id="RU003357"/>
    </source>
</evidence>
<keyword evidence="3" id="KW-0998">Cell outer membrane</keyword>
<dbReference type="EMBL" id="QCYK01000002">
    <property type="protein sequence ID" value="PUZ25175.1"/>
    <property type="molecule type" value="Genomic_DNA"/>
</dbReference>
<comment type="similarity">
    <text evidence="4">Belongs to the TonB-dependent receptor family.</text>
</comment>
<proteinExistence type="inferred from homology"/>
<dbReference type="InterPro" id="IPR036942">
    <property type="entry name" value="Beta-barrel_TonB_sf"/>
</dbReference>
<reference evidence="8 9" key="1">
    <citation type="submission" date="2018-04" db="EMBL/GenBank/DDBJ databases">
        <title>Chitinophaga fuyangensis sp. nov., isolated from soil in a chemical factory.</title>
        <authorList>
            <person name="Chen K."/>
        </authorList>
    </citation>
    <scope>NUCLEOTIDE SEQUENCE [LARGE SCALE GENOMIC DNA]</scope>
    <source>
        <strain evidence="8 9">LY-1</strain>
    </source>
</reference>
<dbReference type="SUPFAM" id="SSF49464">
    <property type="entry name" value="Carboxypeptidase regulatory domain-like"/>
    <property type="match status" value="1"/>
</dbReference>
<evidence type="ECO:0000256" key="5">
    <source>
        <dbReference type="SAM" id="SignalP"/>
    </source>
</evidence>
<dbReference type="Pfam" id="PF13715">
    <property type="entry name" value="CarbopepD_reg_2"/>
    <property type="match status" value="1"/>
</dbReference>
<name>A0A2T7BFW9_9BACT</name>
<feature type="chain" id="PRO_5015545781" evidence="5">
    <location>
        <begin position="22"/>
        <end position="1062"/>
    </location>
</feature>
<keyword evidence="2 4" id="KW-0472">Membrane</keyword>
<evidence type="ECO:0000259" key="6">
    <source>
        <dbReference type="Pfam" id="PF00593"/>
    </source>
</evidence>
<dbReference type="GO" id="GO:0009279">
    <property type="term" value="C:cell outer membrane"/>
    <property type="evidence" value="ECO:0007669"/>
    <property type="project" value="UniProtKB-SubCell"/>
</dbReference>
<dbReference type="InterPro" id="IPR000531">
    <property type="entry name" value="Beta-barrel_TonB"/>
</dbReference>
<comment type="caution">
    <text evidence="8">The sequence shown here is derived from an EMBL/GenBank/DDBJ whole genome shotgun (WGS) entry which is preliminary data.</text>
</comment>
<feature type="signal peptide" evidence="5">
    <location>
        <begin position="1"/>
        <end position="21"/>
    </location>
</feature>
<evidence type="ECO:0000256" key="3">
    <source>
        <dbReference type="ARBA" id="ARBA00023237"/>
    </source>
</evidence>
<dbReference type="AlphaFoldDB" id="A0A2T7BFW9"/>
<dbReference type="InterPro" id="IPR012910">
    <property type="entry name" value="Plug_dom"/>
</dbReference>
<dbReference type="PANTHER" id="PTHR40980:SF4">
    <property type="entry name" value="TONB-DEPENDENT RECEPTOR-LIKE BETA-BARREL DOMAIN-CONTAINING PROTEIN"/>
    <property type="match status" value="1"/>
</dbReference>
<keyword evidence="4" id="KW-0798">TonB box</keyword>
<comment type="subcellular location">
    <subcellularLocation>
        <location evidence="1 4">Cell outer membrane</location>
    </subcellularLocation>
</comment>
<keyword evidence="5" id="KW-0732">Signal</keyword>
<dbReference type="SUPFAM" id="SSF56935">
    <property type="entry name" value="Porins"/>
    <property type="match status" value="1"/>
</dbReference>
<dbReference type="Gene3D" id="2.40.170.20">
    <property type="entry name" value="TonB-dependent receptor, beta-barrel domain"/>
    <property type="match status" value="1"/>
</dbReference>
<feature type="domain" description="TonB-dependent receptor plug" evidence="7">
    <location>
        <begin position="222"/>
        <end position="307"/>
    </location>
</feature>
<dbReference type="Gene3D" id="2.60.40.1120">
    <property type="entry name" value="Carboxypeptidase-like, regulatory domain"/>
    <property type="match status" value="1"/>
</dbReference>
<dbReference type="OrthoDB" id="9768470at2"/>
<feature type="domain" description="TonB-dependent receptor-like beta-barrel" evidence="6">
    <location>
        <begin position="504"/>
        <end position="987"/>
    </location>
</feature>
<evidence type="ECO:0000259" key="7">
    <source>
        <dbReference type="Pfam" id="PF07715"/>
    </source>
</evidence>
<dbReference type="InterPro" id="IPR008969">
    <property type="entry name" value="CarboxyPept-like_regulatory"/>
</dbReference>
<evidence type="ECO:0000313" key="9">
    <source>
        <dbReference type="Proteomes" id="UP000244450"/>
    </source>
</evidence>
<gene>
    <name evidence="8" type="ORF">DCC81_12770</name>
</gene>
<dbReference type="InterPro" id="IPR037066">
    <property type="entry name" value="Plug_dom_sf"/>
</dbReference>
<keyword evidence="9" id="KW-1185">Reference proteome</keyword>
<dbReference type="Proteomes" id="UP000244450">
    <property type="component" value="Unassembled WGS sequence"/>
</dbReference>
<dbReference type="Pfam" id="PF07715">
    <property type="entry name" value="Plug"/>
    <property type="match status" value="1"/>
</dbReference>
<dbReference type="PANTHER" id="PTHR40980">
    <property type="entry name" value="PLUG DOMAIN-CONTAINING PROTEIN"/>
    <property type="match status" value="1"/>
</dbReference>
<evidence type="ECO:0000256" key="2">
    <source>
        <dbReference type="ARBA" id="ARBA00023136"/>
    </source>
</evidence>
<sequence>MSKNMLFLAWFVAGICPAVLAAQSYKSLNDKVQLQMEHTTAAAVVRALQQQTKYTFIYDPEYLQHCKVSAPHFNSHSIADVLRYLDENEPIDIEMTNGSTIALRRGRQESVAAKDGKITGKIVDNKNEPLPGVTILVDGGRGVISQADGTYELNLPPGNYTITYSFLSYETKRVTDVVVREDANTPLNVLLRNSGSRLKEVTVTASYRKASVEGLYAMQKNNAAMTDGISAAQIARTPDKNLGEVMKRVSGVSTMDNKYVVVRGLSERYNQAVLNGQVMPSTELNRKNFSFNILPTNIVENVQVVKTLTPDHSAEFGGGSVEVTTLDIPSSDFLYVQAGTSYNDNTTGKDFYSVGLDNQSYLALPGKSRYFMGSLDYKSNKEMFQRFDASGKNVSAVNNNWGIAAMKAPVSQNYQLSAGHVFKQGSRQMGIMASAGYRNNFATQDIVMAQNGYSLGGVDASQGVLFNGKRYGFNTDLGATLGLGYRSAGMRMSLQTLYLRNLDQPFIFGGGGAVNNTRVNSRGYYDITTQTNLWQSQLKAEWALDKRGAKLNAMVSYLRLDKLRPDNHISLNDYLQPDSTAPYNYNIDAGNAPYLAMGSLRQWNRALERNTSWELSYATPFKFNIGNLPLENSLKVGYWGAYKDRSFYVVRSYSQFNNNGIFVPISQAFSADYDLKFDFDRQYGDNFRAAIGQHAGYVMLDNKIGKFRLIWGVRGEYYDLNKIGSALDSAKQALIAANGGKDDLDFSAIQHIEKPFRLFPSANLVYALTPSMNLRAAYAKSIIRPDLRELSVFREYDFELGGVYLGDYVRSTLISHYDLRYEWYPNPGEILSLSGFYKDLKYPMEIYQDGTSELYSLRNNKQAKNYGVEVEMRKSFAFTKVPVLEHLTLYGNFTYLDARVVPLVKYGFKADSLNPRKIVVEEITGKEEKRPQTGASNYLVNAGTNFDWSPVNVTVNYNYTSNRTFRAAIPYQLSIFERPLTSLDAQVAVLLLHRKMEIKVNVANLLNSYSIIYRNNYNDNGDTQNGKRDPTTKELLYQKGQDYIVYKASPGKTYSATISYRF</sequence>
<evidence type="ECO:0000256" key="1">
    <source>
        <dbReference type="ARBA" id="ARBA00004442"/>
    </source>
</evidence>
<organism evidence="8 9">
    <name type="scientific">Chitinophaga parva</name>
    <dbReference type="NCBI Taxonomy" id="2169414"/>
    <lineage>
        <taxon>Bacteria</taxon>
        <taxon>Pseudomonadati</taxon>
        <taxon>Bacteroidota</taxon>
        <taxon>Chitinophagia</taxon>
        <taxon>Chitinophagales</taxon>
        <taxon>Chitinophagaceae</taxon>
        <taxon>Chitinophaga</taxon>
    </lineage>
</organism>
<evidence type="ECO:0000313" key="8">
    <source>
        <dbReference type="EMBL" id="PUZ25175.1"/>
    </source>
</evidence>
<dbReference type="Pfam" id="PF00593">
    <property type="entry name" value="TonB_dep_Rec_b-barrel"/>
    <property type="match status" value="1"/>
</dbReference>
<dbReference type="RefSeq" id="WP_108687013.1">
    <property type="nucleotide sequence ID" value="NZ_QCYK01000002.1"/>
</dbReference>
<protein>
    <submittedName>
        <fullName evidence="8">TonB-dependent receptor</fullName>
    </submittedName>
</protein>
<keyword evidence="8" id="KW-0675">Receptor</keyword>
<dbReference type="Gene3D" id="2.170.130.10">
    <property type="entry name" value="TonB-dependent receptor, plug domain"/>
    <property type="match status" value="1"/>
</dbReference>
<accession>A0A2T7BFW9</accession>